<accession>A0ABV7RFX4</accession>
<dbReference type="PANTHER" id="PTHR35936:SF6">
    <property type="entry name" value="AMINO ACID ABC TRANSPORTER SUBSTRATE-BINDING PAAT FAMILY PROTEIN"/>
    <property type="match status" value="1"/>
</dbReference>
<dbReference type="RefSeq" id="WP_386092471.1">
    <property type="nucleotide sequence ID" value="NZ_JBHRXN010000031.1"/>
</dbReference>
<dbReference type="SUPFAM" id="SSF53850">
    <property type="entry name" value="Periplasmic binding protein-like II"/>
    <property type="match status" value="1"/>
</dbReference>
<dbReference type="InterPro" id="IPR001638">
    <property type="entry name" value="Solute-binding_3/MltF_N"/>
</dbReference>
<evidence type="ECO:0000313" key="4">
    <source>
        <dbReference type="EMBL" id="MFC3533075.1"/>
    </source>
</evidence>
<gene>
    <name evidence="4" type="ORF">ACFOLG_12900</name>
</gene>
<proteinExistence type="predicted"/>
<feature type="domain" description="Solute-binding protein family 3/N-terminal" evidence="3">
    <location>
        <begin position="21"/>
        <end position="246"/>
    </location>
</feature>
<evidence type="ECO:0000256" key="2">
    <source>
        <dbReference type="SAM" id="SignalP"/>
    </source>
</evidence>
<dbReference type="Proteomes" id="UP001595741">
    <property type="component" value="Unassembled WGS sequence"/>
</dbReference>
<keyword evidence="1 2" id="KW-0732">Signal</keyword>
<sequence>MRHLLPTLLLCTAPLLAGAQSILIAAEDDWAPYSSRQGNSDQPEGLTPQLVREIFASQQVTVRFIAVPFSRCLQMVATGSAVACFNTTITDDNRRQFIWHPTPLFHEELAIFALKPAATPLTLKNLAGRLVGITQGYTYPSNFMNAPAIRRVTALSDDNLISMLLARRVDFILLNTLPGLLRASRNAASAGKLHKVGVISRDGFWLNFSRHHPDGAVMARKFEAGLQALKQSGRYQQIMHSFRQRLGAAPAGTESSAAPP</sequence>
<protein>
    <submittedName>
        <fullName evidence="4">Substrate-binding periplasmic protein</fullName>
    </submittedName>
</protein>
<keyword evidence="5" id="KW-1185">Reference proteome</keyword>
<feature type="signal peptide" evidence="2">
    <location>
        <begin position="1"/>
        <end position="19"/>
    </location>
</feature>
<evidence type="ECO:0000259" key="3">
    <source>
        <dbReference type="SMART" id="SM00062"/>
    </source>
</evidence>
<dbReference type="EMBL" id="JBHRXN010000031">
    <property type="protein sequence ID" value="MFC3533075.1"/>
    <property type="molecule type" value="Genomic_DNA"/>
</dbReference>
<evidence type="ECO:0000256" key="1">
    <source>
        <dbReference type="ARBA" id="ARBA00022729"/>
    </source>
</evidence>
<dbReference type="Gene3D" id="3.40.190.10">
    <property type="entry name" value="Periplasmic binding protein-like II"/>
    <property type="match status" value="2"/>
</dbReference>
<dbReference type="Pfam" id="PF00497">
    <property type="entry name" value="SBP_bac_3"/>
    <property type="match status" value="1"/>
</dbReference>
<organism evidence="4 5">
    <name type="scientific">Vogesella facilis</name>
    <dbReference type="NCBI Taxonomy" id="1655232"/>
    <lineage>
        <taxon>Bacteria</taxon>
        <taxon>Pseudomonadati</taxon>
        <taxon>Pseudomonadota</taxon>
        <taxon>Betaproteobacteria</taxon>
        <taxon>Neisseriales</taxon>
        <taxon>Chromobacteriaceae</taxon>
        <taxon>Vogesella</taxon>
    </lineage>
</organism>
<dbReference type="PANTHER" id="PTHR35936">
    <property type="entry name" value="MEMBRANE-BOUND LYTIC MUREIN TRANSGLYCOSYLASE F"/>
    <property type="match status" value="1"/>
</dbReference>
<name>A0ABV7RFX4_9NEIS</name>
<evidence type="ECO:0000313" key="5">
    <source>
        <dbReference type="Proteomes" id="UP001595741"/>
    </source>
</evidence>
<dbReference type="SMART" id="SM00062">
    <property type="entry name" value="PBPb"/>
    <property type="match status" value="1"/>
</dbReference>
<feature type="chain" id="PRO_5047538918" evidence="2">
    <location>
        <begin position="20"/>
        <end position="260"/>
    </location>
</feature>
<comment type="caution">
    <text evidence="4">The sequence shown here is derived from an EMBL/GenBank/DDBJ whole genome shotgun (WGS) entry which is preliminary data.</text>
</comment>
<reference evidence="5" key="1">
    <citation type="journal article" date="2019" name="Int. J. Syst. Evol. Microbiol.">
        <title>The Global Catalogue of Microorganisms (GCM) 10K type strain sequencing project: providing services to taxonomists for standard genome sequencing and annotation.</title>
        <authorList>
            <consortium name="The Broad Institute Genomics Platform"/>
            <consortium name="The Broad Institute Genome Sequencing Center for Infectious Disease"/>
            <person name="Wu L."/>
            <person name="Ma J."/>
        </authorList>
    </citation>
    <scope>NUCLEOTIDE SEQUENCE [LARGE SCALE GENOMIC DNA]</scope>
    <source>
        <strain evidence="5">KCTC 42742</strain>
    </source>
</reference>